<evidence type="ECO:0000256" key="6">
    <source>
        <dbReference type="ARBA" id="ARBA00023295"/>
    </source>
</evidence>
<dbReference type="PROSITE" id="PS00608">
    <property type="entry name" value="GLYCOSYL_HYDROL_F2_2"/>
    <property type="match status" value="1"/>
</dbReference>
<sequence length="635" mass="73113">MIFFFSLIFLPSSFSLFPQESETREVKLLTGLWDFRMDNSSARNAGFHNEWYRKSLKETGKVIQMPVPASFNDLSEEATTRDFVGWVWYERKVFVPSRWDDEKNLRVVLRFESCHYLCVVWVNGEAVMHHQGGHLPFEAEVTSNLKFGEENRITVAANNTLTPFTLPPGSIEYMQNSSTRKYPPGYFVQVLQMDFFNYAGIHRPVKLYVTPTIFLLDISVTTDIDDDTGILNFKSSVAVVEDDDQKRDTEESVYMTYEIIDDAGNTKAVKKGNNLFNGSISLSKANLWWPIGMDEFPGYMYTLKVMLLGAGNQSDIYRLPFGFRTVQTDNKNFYINKKPFYFKGFGMHEDSNIRGKGWDLSMIVKDLSLIKWMGGNSFRTSHYPYADETMDLADRLGLVVIDESPGVGIQRNNMGQESLKHHNEVMKELINRDKNHPSVVMWSIANEPQSQFSEADGYFKSVVDHVRDLDPTRPVTFVGNQMWLDDKAVKYVDVICYNSYYAWYHDAGHLNIISMQLENALYSWHNVTNKPVIMSEYGADAVAGIHRLPSAMFTEEYQVDTVRRYFPIFDKFRGKGLVGEMIWNLADFMTAQDLKRVDGNKKGVFTRDRQPKWVAHVLRERYLSLTSSIESDPAT</sequence>
<reference evidence="12" key="1">
    <citation type="submission" date="2025-08" db="UniProtKB">
        <authorList>
            <consortium name="RefSeq"/>
        </authorList>
    </citation>
    <scope>IDENTIFICATION</scope>
</reference>
<dbReference type="InterPro" id="IPR036156">
    <property type="entry name" value="Beta-gal/glucu_dom_sf"/>
</dbReference>
<feature type="domain" description="Glycoside hydrolase family 2 catalytic" evidence="9">
    <location>
        <begin position="327"/>
        <end position="624"/>
    </location>
</feature>
<evidence type="ECO:0000256" key="5">
    <source>
        <dbReference type="ARBA" id="ARBA00022801"/>
    </source>
</evidence>
<accession>A0ABM4CMZ7</accession>
<proteinExistence type="inferred from homology"/>
<dbReference type="Gene3D" id="2.60.120.260">
    <property type="entry name" value="Galactose-binding domain-like"/>
    <property type="match status" value="1"/>
</dbReference>
<evidence type="ECO:0000259" key="8">
    <source>
        <dbReference type="Pfam" id="PF00703"/>
    </source>
</evidence>
<dbReference type="Gene3D" id="2.60.40.10">
    <property type="entry name" value="Immunoglobulins"/>
    <property type="match status" value="1"/>
</dbReference>
<dbReference type="InterPro" id="IPR006101">
    <property type="entry name" value="Glyco_hydro_2"/>
</dbReference>
<dbReference type="InterPro" id="IPR013783">
    <property type="entry name" value="Ig-like_fold"/>
</dbReference>
<feature type="signal peptide" evidence="7">
    <location>
        <begin position="1"/>
        <end position="15"/>
    </location>
</feature>
<dbReference type="GeneID" id="100200074"/>
<evidence type="ECO:0000313" key="11">
    <source>
        <dbReference type="Proteomes" id="UP001652625"/>
    </source>
</evidence>
<dbReference type="Pfam" id="PF00703">
    <property type="entry name" value="Glyco_hydro_2"/>
    <property type="match status" value="1"/>
</dbReference>
<name>A0ABM4CMZ7_HYDVU</name>
<dbReference type="InterPro" id="IPR017853">
    <property type="entry name" value="GH"/>
</dbReference>
<gene>
    <name evidence="12" type="primary">LOC100200074</name>
</gene>
<dbReference type="SUPFAM" id="SSF49303">
    <property type="entry name" value="beta-Galactosidase/glucuronidase domain"/>
    <property type="match status" value="1"/>
</dbReference>
<evidence type="ECO:0000256" key="7">
    <source>
        <dbReference type="SAM" id="SignalP"/>
    </source>
</evidence>
<dbReference type="InterPro" id="IPR023232">
    <property type="entry name" value="Glyco_hydro_2_AS"/>
</dbReference>
<comment type="function">
    <text evidence="1">Plays an important role in the degradation of dermatan and keratan sulfates.</text>
</comment>
<keyword evidence="6" id="KW-0326">Glycosidase</keyword>
<dbReference type="Pfam" id="PF02837">
    <property type="entry name" value="Glyco_hydro_2_N"/>
    <property type="match status" value="1"/>
</dbReference>
<dbReference type="InterPro" id="IPR006103">
    <property type="entry name" value="Glyco_hydro_2_cat"/>
</dbReference>
<dbReference type="InterPro" id="IPR006104">
    <property type="entry name" value="Glyco_hydro_2_N"/>
</dbReference>
<dbReference type="RefSeq" id="XP_065663195.1">
    <property type="nucleotide sequence ID" value="XM_065807123.1"/>
</dbReference>
<keyword evidence="5" id="KW-0378">Hydrolase</keyword>
<feature type="domain" description="Glycosyl hydrolases family 2 sugar binding" evidence="10">
    <location>
        <begin position="27"/>
        <end position="211"/>
    </location>
</feature>
<evidence type="ECO:0000313" key="12">
    <source>
        <dbReference type="RefSeq" id="XP_065663195.1"/>
    </source>
</evidence>
<dbReference type="PANTHER" id="PTHR10066:SF67">
    <property type="entry name" value="BETA-GLUCURONIDASE"/>
    <property type="match status" value="1"/>
</dbReference>
<dbReference type="PANTHER" id="PTHR10066">
    <property type="entry name" value="BETA-GLUCURONIDASE"/>
    <property type="match status" value="1"/>
</dbReference>
<evidence type="ECO:0000256" key="4">
    <source>
        <dbReference type="ARBA" id="ARBA00016205"/>
    </source>
</evidence>
<evidence type="ECO:0000259" key="9">
    <source>
        <dbReference type="Pfam" id="PF02836"/>
    </source>
</evidence>
<evidence type="ECO:0000259" key="10">
    <source>
        <dbReference type="Pfam" id="PF02837"/>
    </source>
</evidence>
<dbReference type="Gene3D" id="3.20.20.80">
    <property type="entry name" value="Glycosidases"/>
    <property type="match status" value="1"/>
</dbReference>
<dbReference type="NCBIfam" id="NF007538">
    <property type="entry name" value="PRK10150.1"/>
    <property type="match status" value="1"/>
</dbReference>
<evidence type="ECO:0000256" key="1">
    <source>
        <dbReference type="ARBA" id="ARBA00003025"/>
    </source>
</evidence>
<dbReference type="PRINTS" id="PR00132">
    <property type="entry name" value="GLHYDRLASE2"/>
</dbReference>
<dbReference type="InterPro" id="IPR006102">
    <property type="entry name" value="Ig-like_GH2"/>
</dbReference>
<feature type="chain" id="PRO_5046687728" description="Beta-glucuronidase" evidence="7">
    <location>
        <begin position="16"/>
        <end position="635"/>
    </location>
</feature>
<evidence type="ECO:0000256" key="3">
    <source>
        <dbReference type="ARBA" id="ARBA00012761"/>
    </source>
</evidence>
<evidence type="ECO:0000256" key="2">
    <source>
        <dbReference type="ARBA" id="ARBA00007401"/>
    </source>
</evidence>
<feature type="domain" description="Glycoside hydrolase family 2 immunoglobulin-like beta-sandwich" evidence="8">
    <location>
        <begin position="215"/>
        <end position="324"/>
    </location>
</feature>
<dbReference type="SUPFAM" id="SSF49785">
    <property type="entry name" value="Galactose-binding domain-like"/>
    <property type="match status" value="1"/>
</dbReference>
<protein>
    <recommendedName>
        <fullName evidence="4">Beta-glucuronidase</fullName>
        <ecNumber evidence="3">3.2.1.31</ecNumber>
    </recommendedName>
</protein>
<dbReference type="EC" id="3.2.1.31" evidence="3"/>
<organism evidence="11 12">
    <name type="scientific">Hydra vulgaris</name>
    <name type="common">Hydra</name>
    <name type="synonym">Hydra attenuata</name>
    <dbReference type="NCBI Taxonomy" id="6087"/>
    <lineage>
        <taxon>Eukaryota</taxon>
        <taxon>Metazoa</taxon>
        <taxon>Cnidaria</taxon>
        <taxon>Hydrozoa</taxon>
        <taxon>Hydroidolina</taxon>
        <taxon>Anthoathecata</taxon>
        <taxon>Aplanulata</taxon>
        <taxon>Hydridae</taxon>
        <taxon>Hydra</taxon>
    </lineage>
</organism>
<dbReference type="Proteomes" id="UP001652625">
    <property type="component" value="Chromosome 10"/>
</dbReference>
<dbReference type="InterPro" id="IPR008979">
    <property type="entry name" value="Galactose-bd-like_sf"/>
</dbReference>
<keyword evidence="11" id="KW-1185">Reference proteome</keyword>
<keyword evidence="7" id="KW-0732">Signal</keyword>
<dbReference type="SUPFAM" id="SSF51445">
    <property type="entry name" value="(Trans)glycosidases"/>
    <property type="match status" value="1"/>
</dbReference>
<dbReference type="Pfam" id="PF02836">
    <property type="entry name" value="Glyco_hydro_2_C"/>
    <property type="match status" value="1"/>
</dbReference>
<comment type="similarity">
    <text evidence="2">Belongs to the glycosyl hydrolase 2 family.</text>
</comment>